<comment type="caution">
    <text evidence="2">The sequence shown here is derived from an EMBL/GenBank/DDBJ whole genome shotgun (WGS) entry which is preliminary data.</text>
</comment>
<feature type="transmembrane region" description="Helical" evidence="1">
    <location>
        <begin position="843"/>
        <end position="861"/>
    </location>
</feature>
<keyword evidence="1" id="KW-0472">Membrane</keyword>
<protein>
    <submittedName>
        <fullName evidence="2">Uncharacterized protein</fullName>
    </submittedName>
</protein>
<proteinExistence type="predicted"/>
<evidence type="ECO:0000256" key="1">
    <source>
        <dbReference type="SAM" id="Phobius"/>
    </source>
</evidence>
<evidence type="ECO:0000313" key="3">
    <source>
        <dbReference type="Proteomes" id="UP000722459"/>
    </source>
</evidence>
<sequence length="881" mass="95848">MLKKKTIIVLVVLLFLASLVNGAVLNCDGGTSFTGITLQGDWGGTQLHKCNQTFTPTISQEKVNWGNGWYYDKYILSATNAELTYGGQALIIPISLPEKYKSCDNTQLYFNAIGDDATGLLKKQNFSSEQDYLNSLLTVWNSNTDHKNCVSSYLQPFGKHGNNSYAHYGNWTTGGQCKSEDVASEYMNNDLSVTLNNTGDDSGFITDPIFKFWYKYSTEVCDLIDNDCDGQINEGVTTTYYKDGDSDGFGDPIQTKQACSAPSGYVSNNQDCDDGDGQRFPGNPEVLDDKDNDCDPNNYVDEGVKTQLGTCTDSKPNNSEYNYGSTNGQFTQTWNGVDWDPNTLDYHYNVVEGECAWKCTSGYLYDSQTNTCEADLHQATCTGSLPVNAIWNDGGQGGNYNYRTGEASNLTTSYDVTVGNCNWTCGSQYHYDGGLCVTNSNTNACDLTDQNGVLPVNAKWNNSNTFTQSWNGSTWLPATKKASYNEVPGECNYSCKETSKNCTPNKETYCGNGISECVEGDWGTCIPTQATICTQNQYCDNTNSCAFCATGTKNCDSNLLTGCESVVNNDPNNCGTCGNVCASGQSCVSGVCGGTIIDNNNPPPVDVCENVTCETNQYCYDASCLCTPGFYNCDNDLTNGCETFGGCEILTECTNDNECNSEEECKDNSCITKTTGQRCFVTNECSDDEYCTENNVCALVACGENFIAKDHFCDCSGTVCDNTCYPEQGSCCNGIWNTKTSSCTYPTSSISDLANNSNDSEAIALITEAEKLILEGKVNEGKAKAKLAELKANITTSGQTDLLETYYEARQAIESGDYDQAELLITTANDDIKQNNTSGGIDLVPIAIVIIIILAFVFFLIKAKKVGPFAQDQEESDDYQV</sequence>
<organism evidence="2 3">
    <name type="scientific">Candidatus Iainarchaeum sp</name>
    <dbReference type="NCBI Taxonomy" id="3101447"/>
    <lineage>
        <taxon>Archaea</taxon>
        <taxon>Candidatus Iainarchaeota</taxon>
        <taxon>Candidatus Iainarchaeia</taxon>
        <taxon>Candidatus Iainarchaeales</taxon>
        <taxon>Candidatus Iainarchaeaceae</taxon>
        <taxon>Candidatus Iainarchaeum</taxon>
    </lineage>
</organism>
<reference evidence="2" key="1">
    <citation type="journal article" date="2021" name="ISME J.">
        <title>Mercury methylation by metabolically versatile and cosmopolitan marine bacteria.</title>
        <authorList>
            <person name="Lin H."/>
            <person name="Ascher D.B."/>
            <person name="Myung Y."/>
            <person name="Lamborg C.H."/>
            <person name="Hallam S.J."/>
            <person name="Gionfriddo C.M."/>
            <person name="Holt K.E."/>
            <person name="Moreau J.W."/>
        </authorList>
    </citation>
    <scope>NUCLEOTIDE SEQUENCE</scope>
    <source>
        <strain evidence="2">SI075_bin30</strain>
    </source>
</reference>
<keyword evidence="1" id="KW-0812">Transmembrane</keyword>
<keyword evidence="1" id="KW-1133">Transmembrane helix</keyword>
<dbReference type="Proteomes" id="UP000722459">
    <property type="component" value="Unassembled WGS sequence"/>
</dbReference>
<dbReference type="EMBL" id="JABJNZ010000021">
    <property type="protein sequence ID" value="MBT4870208.1"/>
    <property type="molecule type" value="Genomic_DNA"/>
</dbReference>
<name>A0A8T5GEN7_9ARCH</name>
<accession>A0A8T5GEN7</accession>
<evidence type="ECO:0000313" key="2">
    <source>
        <dbReference type="EMBL" id="MBT4870208.1"/>
    </source>
</evidence>
<gene>
    <name evidence="2" type="ORF">HON47_01400</name>
</gene>
<dbReference type="AlphaFoldDB" id="A0A8T5GEN7"/>